<dbReference type="InterPro" id="IPR035969">
    <property type="entry name" value="Rab-GAP_TBC_sf"/>
</dbReference>
<dbReference type="InterPro" id="IPR000195">
    <property type="entry name" value="Rab-GAP-TBC_dom"/>
</dbReference>
<comment type="caution">
    <text evidence="3">The sequence shown here is derived from an EMBL/GenBank/DDBJ whole genome shotgun (WGS) entry which is preliminary data.</text>
</comment>
<proteinExistence type="predicted"/>
<evidence type="ECO:0000256" key="1">
    <source>
        <dbReference type="ARBA" id="ARBA00022468"/>
    </source>
</evidence>
<dbReference type="EMBL" id="UYJE01010515">
    <property type="protein sequence ID" value="VDI83952.1"/>
    <property type="molecule type" value="Genomic_DNA"/>
</dbReference>
<keyword evidence="4" id="KW-1185">Reference proteome</keyword>
<dbReference type="GO" id="GO:0005096">
    <property type="term" value="F:GTPase activator activity"/>
    <property type="evidence" value="ECO:0007669"/>
    <property type="project" value="UniProtKB-KW"/>
</dbReference>
<dbReference type="PANTHER" id="PTHR22957:SF466">
    <property type="entry name" value="SI:DKEY-238D18.4"/>
    <property type="match status" value="1"/>
</dbReference>
<dbReference type="OrthoDB" id="10264062at2759"/>
<feature type="domain" description="Rab-GAP TBC" evidence="2">
    <location>
        <begin position="108"/>
        <end position="386"/>
    </location>
</feature>
<keyword evidence="1" id="KW-0343">GTPase activation</keyword>
<reference evidence="3" key="1">
    <citation type="submission" date="2018-11" db="EMBL/GenBank/DDBJ databases">
        <authorList>
            <person name="Alioto T."/>
            <person name="Alioto T."/>
        </authorList>
    </citation>
    <scope>NUCLEOTIDE SEQUENCE</scope>
</reference>
<accession>A0A8B6HUA5</accession>
<evidence type="ECO:0000313" key="4">
    <source>
        <dbReference type="Proteomes" id="UP000596742"/>
    </source>
</evidence>
<evidence type="ECO:0000259" key="2">
    <source>
        <dbReference type="PROSITE" id="PS50086"/>
    </source>
</evidence>
<sequence length="386" mass="44279">MDLFLKYSVVAILSSHVLAFKFNLTKVTSFPIKYPGFTSLYEIFDNTGNSSKYDLLISTFDPVPFSTDTVQIVSDVGKQLLSNSSNIFPKIITTKVTWPNEISGVPRGVDPSIRKKVWHFLFGFFPCSSTSREREDILIDYMMKYHEQKSRWKTMLVLNAKPGASLLEQGLVARYQIDTTNRAVRSPDGEFNDPISEFETLQFNLMAGKMKTADPDFKAMSKSFPDLNINSPELKQKIDFMKIQSQVLVNRHNINVKNLWSHLRVIDKDVPRTDRDHEFFKGPLNPNLTVLREVLATFAAFHPKIGYAQGMNDILARFLVVFDSEVETYWCFSHYMSKIQQDFTEEGMITDNRHLTCNTHTLSNFRTGCGTFRRDGFRITSAFTTT</sequence>
<organism evidence="3 4">
    <name type="scientific">Mytilus galloprovincialis</name>
    <name type="common">Mediterranean mussel</name>
    <dbReference type="NCBI Taxonomy" id="29158"/>
    <lineage>
        <taxon>Eukaryota</taxon>
        <taxon>Metazoa</taxon>
        <taxon>Spiralia</taxon>
        <taxon>Lophotrochozoa</taxon>
        <taxon>Mollusca</taxon>
        <taxon>Bivalvia</taxon>
        <taxon>Autobranchia</taxon>
        <taxon>Pteriomorphia</taxon>
        <taxon>Mytilida</taxon>
        <taxon>Mytiloidea</taxon>
        <taxon>Mytilidae</taxon>
        <taxon>Mytilinae</taxon>
        <taxon>Mytilus</taxon>
    </lineage>
</organism>
<dbReference type="Proteomes" id="UP000596742">
    <property type="component" value="Unassembled WGS sequence"/>
</dbReference>
<evidence type="ECO:0000313" key="3">
    <source>
        <dbReference type="EMBL" id="VDI83952.1"/>
    </source>
</evidence>
<protein>
    <recommendedName>
        <fullName evidence="2">Rab-GAP TBC domain-containing protein</fullName>
    </recommendedName>
</protein>
<gene>
    <name evidence="3" type="ORF">MGAL_10B006880</name>
</gene>
<dbReference type="Gene3D" id="1.10.8.270">
    <property type="entry name" value="putative rabgap domain of human tbc1 domain family member 14 like domains"/>
    <property type="match status" value="1"/>
</dbReference>
<dbReference type="SUPFAM" id="SSF47923">
    <property type="entry name" value="Ypt/Rab-GAP domain of gyp1p"/>
    <property type="match status" value="1"/>
</dbReference>
<name>A0A8B6HUA5_MYTGA</name>
<dbReference type="AlphaFoldDB" id="A0A8B6HUA5"/>
<dbReference type="Pfam" id="PF00566">
    <property type="entry name" value="RabGAP-TBC"/>
    <property type="match status" value="1"/>
</dbReference>
<dbReference type="PROSITE" id="PS50086">
    <property type="entry name" value="TBC_RABGAP"/>
    <property type="match status" value="1"/>
</dbReference>
<dbReference type="PANTHER" id="PTHR22957">
    <property type="entry name" value="TBC1 DOMAIN FAMILY MEMBER GTPASE-ACTIVATING PROTEIN"/>
    <property type="match status" value="1"/>
</dbReference>